<evidence type="ECO:0000256" key="2">
    <source>
        <dbReference type="ARBA" id="ARBA00010214"/>
    </source>
</evidence>
<dbReference type="Pfam" id="PF06574">
    <property type="entry name" value="FAD_syn"/>
    <property type="match status" value="1"/>
</dbReference>
<organism evidence="13 14">
    <name type="scientific">Siminovitchia fordii</name>
    <dbReference type="NCBI Taxonomy" id="254759"/>
    <lineage>
        <taxon>Bacteria</taxon>
        <taxon>Bacillati</taxon>
        <taxon>Bacillota</taxon>
        <taxon>Bacilli</taxon>
        <taxon>Bacillales</taxon>
        <taxon>Bacillaceae</taxon>
        <taxon>Siminovitchia</taxon>
    </lineage>
</organism>
<dbReference type="PANTHER" id="PTHR22749">
    <property type="entry name" value="RIBOFLAVIN KINASE/FMN ADENYLYLTRANSFERASE"/>
    <property type="match status" value="1"/>
</dbReference>
<dbReference type="SUPFAM" id="SSF52374">
    <property type="entry name" value="Nucleotidylyl transferase"/>
    <property type="match status" value="1"/>
</dbReference>
<dbReference type="EC" id="2.7.7.2" evidence="3"/>
<dbReference type="RefSeq" id="WP_018707439.1">
    <property type="nucleotide sequence ID" value="NZ_BOQT01000010.1"/>
</dbReference>
<gene>
    <name evidence="13" type="ORF">J1TS3_28730</name>
</gene>
<evidence type="ECO:0000313" key="13">
    <source>
        <dbReference type="EMBL" id="GIN21739.1"/>
    </source>
</evidence>
<dbReference type="InterPro" id="IPR023468">
    <property type="entry name" value="Riboflavin_kinase"/>
</dbReference>
<evidence type="ECO:0000256" key="10">
    <source>
        <dbReference type="ARBA" id="ARBA00022840"/>
    </source>
</evidence>
<keyword evidence="4" id="KW-0285">Flavoprotein</keyword>
<evidence type="ECO:0000256" key="3">
    <source>
        <dbReference type="ARBA" id="ARBA00012393"/>
    </source>
</evidence>
<dbReference type="InterPro" id="IPR015864">
    <property type="entry name" value="FAD_synthase"/>
</dbReference>
<keyword evidence="8" id="KW-0547">Nucleotide-binding</keyword>
<protein>
    <recommendedName>
        <fullName evidence="3">FAD synthase</fullName>
        <ecNumber evidence="3">2.7.7.2</ecNumber>
    </recommendedName>
</protein>
<sequence>MQTHKLNSLQLPECILTIGALDGLHKGHQTLILHARRRAREMEVPLVVYTFDPPPKVFFQRAMLLTPLDEKLTMLERMGVDHTIITPFNAKFMTQGTEAFLEELTKLNPREIFEGHDFRFGRNREGDINTLGKHFKVSILEPVKCTEGKVISSTRIRNLFAQGKIHEAYNLLNWSWLKETSFSSAQ</sequence>
<keyword evidence="14" id="KW-1185">Reference proteome</keyword>
<dbReference type="Gene3D" id="3.40.50.620">
    <property type="entry name" value="HUPs"/>
    <property type="match status" value="1"/>
</dbReference>
<keyword evidence="7" id="KW-0548">Nucleotidyltransferase</keyword>
<reference evidence="13 14" key="1">
    <citation type="submission" date="2021-03" db="EMBL/GenBank/DDBJ databases">
        <title>Antimicrobial resistance genes in bacteria isolated from Japanese honey, and their potential for conferring macrolide and lincosamide resistance in the American foulbrood pathogen Paenibacillus larvae.</title>
        <authorList>
            <person name="Okamoto M."/>
            <person name="Kumagai M."/>
            <person name="Kanamori H."/>
            <person name="Takamatsu D."/>
        </authorList>
    </citation>
    <scope>NUCLEOTIDE SEQUENCE [LARGE SCALE GENOMIC DNA]</scope>
    <source>
        <strain evidence="13 14">J1TS3</strain>
    </source>
</reference>
<evidence type="ECO:0000313" key="14">
    <source>
        <dbReference type="Proteomes" id="UP000680279"/>
    </source>
</evidence>
<comment type="caution">
    <text evidence="13">The sequence shown here is derived from an EMBL/GenBank/DDBJ whole genome shotgun (WGS) entry which is preliminary data.</text>
</comment>
<dbReference type="CDD" id="cd02064">
    <property type="entry name" value="FAD_synthetase_N"/>
    <property type="match status" value="1"/>
</dbReference>
<keyword evidence="6" id="KW-0808">Transferase</keyword>
<keyword evidence="9" id="KW-0274">FAD</keyword>
<proteinExistence type="inferred from homology"/>
<evidence type="ECO:0000256" key="5">
    <source>
        <dbReference type="ARBA" id="ARBA00022643"/>
    </source>
</evidence>
<evidence type="ECO:0000256" key="1">
    <source>
        <dbReference type="ARBA" id="ARBA00004726"/>
    </source>
</evidence>
<dbReference type="InterPro" id="IPR014729">
    <property type="entry name" value="Rossmann-like_a/b/a_fold"/>
</dbReference>
<evidence type="ECO:0000256" key="4">
    <source>
        <dbReference type="ARBA" id="ARBA00022630"/>
    </source>
</evidence>
<comment type="similarity">
    <text evidence="2">Belongs to the RibF family.</text>
</comment>
<dbReference type="Proteomes" id="UP000680279">
    <property type="component" value="Unassembled WGS sequence"/>
</dbReference>
<feature type="domain" description="FAD synthetase" evidence="12">
    <location>
        <begin position="12"/>
        <end position="155"/>
    </location>
</feature>
<evidence type="ECO:0000256" key="6">
    <source>
        <dbReference type="ARBA" id="ARBA00022679"/>
    </source>
</evidence>
<accession>A0ABQ4K7M5</accession>
<dbReference type="PANTHER" id="PTHR22749:SF6">
    <property type="entry name" value="RIBOFLAVIN KINASE"/>
    <property type="match status" value="1"/>
</dbReference>
<evidence type="ECO:0000256" key="9">
    <source>
        <dbReference type="ARBA" id="ARBA00022827"/>
    </source>
</evidence>
<keyword evidence="10" id="KW-0067">ATP-binding</keyword>
<comment type="catalytic activity">
    <reaction evidence="11">
        <text>FMN + ATP + H(+) = FAD + diphosphate</text>
        <dbReference type="Rhea" id="RHEA:17237"/>
        <dbReference type="ChEBI" id="CHEBI:15378"/>
        <dbReference type="ChEBI" id="CHEBI:30616"/>
        <dbReference type="ChEBI" id="CHEBI:33019"/>
        <dbReference type="ChEBI" id="CHEBI:57692"/>
        <dbReference type="ChEBI" id="CHEBI:58210"/>
        <dbReference type="EC" id="2.7.7.2"/>
    </reaction>
</comment>
<keyword evidence="5" id="KW-0288">FMN</keyword>
<evidence type="ECO:0000256" key="8">
    <source>
        <dbReference type="ARBA" id="ARBA00022741"/>
    </source>
</evidence>
<dbReference type="EMBL" id="BOQT01000010">
    <property type="protein sequence ID" value="GIN21739.1"/>
    <property type="molecule type" value="Genomic_DNA"/>
</dbReference>
<evidence type="ECO:0000259" key="12">
    <source>
        <dbReference type="Pfam" id="PF06574"/>
    </source>
</evidence>
<name>A0ABQ4K7M5_9BACI</name>
<evidence type="ECO:0000256" key="11">
    <source>
        <dbReference type="ARBA" id="ARBA00049494"/>
    </source>
</evidence>
<comment type="pathway">
    <text evidence="1">Cofactor biosynthesis; FAD biosynthesis; FAD from FMN: step 1/1.</text>
</comment>
<evidence type="ECO:0000256" key="7">
    <source>
        <dbReference type="ARBA" id="ARBA00022695"/>
    </source>
</evidence>